<keyword evidence="2" id="KW-1185">Reference proteome</keyword>
<dbReference type="STRING" id="1249552.PS2015_73"/>
<sequence>MNTADFQIVTRDKHGDMRWRPVASFQFAAQDAVAALVVQEVPSAIMSFPVAFLISDDRYIPVALMGVTSGQNLFVAPDGEWLADYIPAVYRSYPFRLMEKNPDEYVLCVDGASGLLHRGIEGERFFQDSGEPSARVSEILELLTRIERDRKTTATACAALEKHGLIEPWPLTVQDGDEELQVGGLHRINEASLYQLSPECLCELRDSAALMLAYAQLFSVQHIHKLGPLVVKHANTLRAEQARMADISLSGDDGGSLSFDDLN</sequence>
<evidence type="ECO:0000313" key="2">
    <source>
        <dbReference type="Proteomes" id="UP000065641"/>
    </source>
</evidence>
<organism evidence="1 2">
    <name type="scientific">Pseudohongiella spirulinae</name>
    <dbReference type="NCBI Taxonomy" id="1249552"/>
    <lineage>
        <taxon>Bacteria</taxon>
        <taxon>Pseudomonadati</taxon>
        <taxon>Pseudomonadota</taxon>
        <taxon>Gammaproteobacteria</taxon>
        <taxon>Pseudomonadales</taxon>
        <taxon>Pseudohongiellaceae</taxon>
        <taxon>Pseudohongiella</taxon>
    </lineage>
</organism>
<dbReference type="Pfam" id="PF07277">
    <property type="entry name" value="SapC"/>
    <property type="match status" value="1"/>
</dbReference>
<dbReference type="EMBL" id="CP013189">
    <property type="protein sequence ID" value="ALO44771.1"/>
    <property type="molecule type" value="Genomic_DNA"/>
</dbReference>
<dbReference type="RefSeq" id="WP_058020305.1">
    <property type="nucleotide sequence ID" value="NZ_CP013189.1"/>
</dbReference>
<dbReference type="KEGG" id="pspi:PS2015_73"/>
<reference evidence="1 2" key="1">
    <citation type="submission" date="2015-11" db="EMBL/GenBank/DDBJ databases">
        <authorList>
            <person name="Zhang Y."/>
            <person name="Guo Z."/>
        </authorList>
    </citation>
    <scope>NUCLEOTIDE SEQUENCE [LARGE SCALE GENOMIC DNA]</scope>
    <source>
        <strain evidence="1 2">KCTC 32221</strain>
    </source>
</reference>
<accession>A0A0S2K9N2</accession>
<proteinExistence type="predicted"/>
<dbReference type="AlphaFoldDB" id="A0A0S2K9N2"/>
<protein>
    <submittedName>
        <fullName evidence="1">SapC</fullName>
    </submittedName>
</protein>
<dbReference type="InterPro" id="IPR010836">
    <property type="entry name" value="SapC"/>
</dbReference>
<gene>
    <name evidence="1" type="ORF">PS2015_73</name>
</gene>
<name>A0A0S2K9N2_9GAMM</name>
<dbReference type="Proteomes" id="UP000065641">
    <property type="component" value="Chromosome"/>
</dbReference>
<evidence type="ECO:0000313" key="1">
    <source>
        <dbReference type="EMBL" id="ALO44771.1"/>
    </source>
</evidence>
<dbReference type="OrthoDB" id="9806524at2"/>